<dbReference type="RefSeq" id="WP_167232798.1">
    <property type="nucleotide sequence ID" value="NZ_VUYU01000046.1"/>
</dbReference>
<reference evidence="1 2" key="1">
    <citation type="submission" date="2019-09" db="EMBL/GenBank/DDBJ databases">
        <title>Taxonomy of Antarctic Massilia spp.: description of Massilia rubra sp. nov., Massilia aquatica sp. nov., Massilia mucilaginosa sp. nov., Massilia frigida sp. nov. isolated from streams, lakes and regoliths.</title>
        <authorList>
            <person name="Holochova P."/>
            <person name="Sedlacek I."/>
            <person name="Kralova S."/>
            <person name="Maslanova I."/>
            <person name="Busse H.-J."/>
            <person name="Stankova E."/>
            <person name="Vrbovska V."/>
            <person name="Kovarovic V."/>
            <person name="Bartak M."/>
            <person name="Svec P."/>
            <person name="Pantucek R."/>
        </authorList>
    </citation>
    <scope>NUCLEOTIDE SEQUENCE [LARGE SCALE GENOMIC DNA]</scope>
    <source>
        <strain evidence="1 2">CCM 8692</strain>
    </source>
</reference>
<comment type="caution">
    <text evidence="1">The sequence shown here is derived from an EMBL/GenBank/DDBJ whole genome shotgun (WGS) entry which is preliminary data.</text>
</comment>
<dbReference type="EMBL" id="VUYU01000046">
    <property type="protein sequence ID" value="NHZ38352.1"/>
    <property type="molecule type" value="Genomic_DNA"/>
</dbReference>
<protein>
    <submittedName>
        <fullName evidence="1">Uncharacterized protein</fullName>
    </submittedName>
</protein>
<sequence>MANPWFRMYAEFAHDPKVQMLPEVMQRRYVMLMCIRCGNDLETLHETEIAFSLRIDAVALAETKTVFLAKGFIDDHWRLLNWEKRQFISDTSTARVARHRAAKKTVAKPKPN</sequence>
<keyword evidence="2" id="KW-1185">Reference proteome</keyword>
<accession>A0ABX0LUZ9</accession>
<name>A0ABX0LUZ9_9BURK</name>
<dbReference type="Proteomes" id="UP000785613">
    <property type="component" value="Unassembled WGS sequence"/>
</dbReference>
<organism evidence="1 2">
    <name type="scientific">Massilia rubra</name>
    <dbReference type="NCBI Taxonomy" id="2607910"/>
    <lineage>
        <taxon>Bacteria</taxon>
        <taxon>Pseudomonadati</taxon>
        <taxon>Pseudomonadota</taxon>
        <taxon>Betaproteobacteria</taxon>
        <taxon>Burkholderiales</taxon>
        <taxon>Oxalobacteraceae</taxon>
        <taxon>Telluria group</taxon>
        <taxon>Massilia</taxon>
    </lineage>
</organism>
<proteinExistence type="predicted"/>
<gene>
    <name evidence="1" type="ORF">F0185_32925</name>
</gene>
<evidence type="ECO:0000313" key="1">
    <source>
        <dbReference type="EMBL" id="NHZ38352.1"/>
    </source>
</evidence>
<evidence type="ECO:0000313" key="2">
    <source>
        <dbReference type="Proteomes" id="UP000785613"/>
    </source>
</evidence>